<evidence type="ECO:0000256" key="4">
    <source>
        <dbReference type="SAM" id="SignalP"/>
    </source>
</evidence>
<reference evidence="5" key="1">
    <citation type="submission" date="2021-03" db="EMBL/GenBank/DDBJ databases">
        <authorList>
            <person name="Lu T."/>
            <person name="Wang Q."/>
            <person name="Han X."/>
        </authorList>
    </citation>
    <scope>NUCLEOTIDE SEQUENCE</scope>
    <source>
        <strain evidence="5">WQ 2009</strain>
    </source>
</reference>
<evidence type="ECO:0000256" key="3">
    <source>
        <dbReference type="PROSITE-ProRule" id="PRU00339"/>
    </source>
</evidence>
<keyword evidence="4" id="KW-0732">Signal</keyword>
<dbReference type="PANTHER" id="PTHR44858:SF1">
    <property type="entry name" value="UDP-N-ACETYLGLUCOSAMINE--PEPTIDE N-ACETYLGLUCOSAMINYLTRANSFERASE SPINDLY-RELATED"/>
    <property type="match status" value="1"/>
</dbReference>
<dbReference type="InterPro" id="IPR011990">
    <property type="entry name" value="TPR-like_helical_dom_sf"/>
</dbReference>
<feature type="repeat" description="TPR" evidence="3">
    <location>
        <begin position="65"/>
        <end position="98"/>
    </location>
</feature>
<dbReference type="InterPro" id="IPR050498">
    <property type="entry name" value="Ycf3"/>
</dbReference>
<dbReference type="Pfam" id="PF12895">
    <property type="entry name" value="ANAPC3"/>
    <property type="match status" value="1"/>
</dbReference>
<sequence length="216" mass="23542">MNSKAIKLGLCTVAFSLLTLGASAQTDTEHSNANVRLGQKALLDGDFKSAAAALQKALPAEAKDPNVLYMLGYSQFQTGDFTNASESFEKVVALDPTNGTAYYYKAKASNNLAINMPTKLMISKREQLLKSAIVDYSKAITLNPQDVKLYQNRALAHRDLAILVGTAGASNYSKAAATEAYNLAITDFEKVLTFDNSRKDINTEIKKSKVYRDNLK</sequence>
<organism evidence="5 6">
    <name type="scientific">Rhinopithecimicrobium faecis</name>
    <dbReference type="NCBI Taxonomy" id="2820698"/>
    <lineage>
        <taxon>Bacteria</taxon>
        <taxon>Pseudomonadati</taxon>
        <taxon>Bacteroidota</taxon>
        <taxon>Sphingobacteriia</taxon>
        <taxon>Sphingobacteriales</taxon>
        <taxon>Sphingobacteriaceae</taxon>
        <taxon>Rhinopithecimicrobium</taxon>
    </lineage>
</organism>
<feature type="signal peptide" evidence="4">
    <location>
        <begin position="1"/>
        <end position="24"/>
    </location>
</feature>
<accession>A0A8T4HC66</accession>
<keyword evidence="6" id="KW-1185">Reference proteome</keyword>
<comment type="caution">
    <text evidence="5">The sequence shown here is derived from an EMBL/GenBank/DDBJ whole genome shotgun (WGS) entry which is preliminary data.</text>
</comment>
<dbReference type="SMART" id="SM00028">
    <property type="entry name" value="TPR"/>
    <property type="match status" value="3"/>
</dbReference>
<keyword evidence="1" id="KW-0677">Repeat</keyword>
<gene>
    <name evidence="5" type="ORF">J5U18_10750</name>
</gene>
<keyword evidence="2 3" id="KW-0802">TPR repeat</keyword>
<feature type="chain" id="PRO_5035833613" evidence="4">
    <location>
        <begin position="25"/>
        <end position="216"/>
    </location>
</feature>
<dbReference type="InterPro" id="IPR019734">
    <property type="entry name" value="TPR_rpt"/>
</dbReference>
<dbReference type="RefSeq" id="WP_353547540.1">
    <property type="nucleotide sequence ID" value="NZ_JAGKSB010000012.1"/>
</dbReference>
<protein>
    <submittedName>
        <fullName evidence="5">Tetratricopeptide repeat protein</fullName>
    </submittedName>
</protein>
<dbReference type="EMBL" id="JAGKSB010000012">
    <property type="protein sequence ID" value="MBP3944033.1"/>
    <property type="molecule type" value="Genomic_DNA"/>
</dbReference>
<evidence type="ECO:0000256" key="2">
    <source>
        <dbReference type="ARBA" id="ARBA00022803"/>
    </source>
</evidence>
<dbReference type="PANTHER" id="PTHR44858">
    <property type="entry name" value="TETRATRICOPEPTIDE REPEAT PROTEIN 6"/>
    <property type="match status" value="1"/>
</dbReference>
<dbReference type="SUPFAM" id="SSF48452">
    <property type="entry name" value="TPR-like"/>
    <property type="match status" value="1"/>
</dbReference>
<dbReference type="PROSITE" id="PS50005">
    <property type="entry name" value="TPR"/>
    <property type="match status" value="1"/>
</dbReference>
<dbReference type="Proteomes" id="UP000679691">
    <property type="component" value="Unassembled WGS sequence"/>
</dbReference>
<name>A0A8T4HC66_9SPHI</name>
<dbReference type="AlphaFoldDB" id="A0A8T4HC66"/>
<evidence type="ECO:0000313" key="6">
    <source>
        <dbReference type="Proteomes" id="UP000679691"/>
    </source>
</evidence>
<evidence type="ECO:0000256" key="1">
    <source>
        <dbReference type="ARBA" id="ARBA00022737"/>
    </source>
</evidence>
<dbReference type="Gene3D" id="1.25.40.10">
    <property type="entry name" value="Tetratricopeptide repeat domain"/>
    <property type="match status" value="2"/>
</dbReference>
<proteinExistence type="predicted"/>
<evidence type="ECO:0000313" key="5">
    <source>
        <dbReference type="EMBL" id="MBP3944033.1"/>
    </source>
</evidence>